<organism evidence="1 2">
    <name type="scientific">Thermosipho africanus (strain TCF52B)</name>
    <dbReference type="NCBI Taxonomy" id="484019"/>
    <lineage>
        <taxon>Bacteria</taxon>
        <taxon>Thermotogati</taxon>
        <taxon>Thermotogota</taxon>
        <taxon>Thermotogae</taxon>
        <taxon>Thermotogales</taxon>
        <taxon>Fervidobacteriaceae</taxon>
        <taxon>Thermosipho</taxon>
    </lineage>
</organism>
<dbReference type="KEGG" id="taf:THA_798"/>
<evidence type="ECO:0000313" key="2">
    <source>
        <dbReference type="Proteomes" id="UP000002453"/>
    </source>
</evidence>
<proteinExistence type="predicted"/>
<evidence type="ECO:0000313" key="1">
    <source>
        <dbReference type="EMBL" id="ACJ75260.1"/>
    </source>
</evidence>
<dbReference type="HOGENOM" id="CLU_1479949_0_0_0"/>
<accession>B7IGP6</accession>
<dbReference type="STRING" id="484019.THA_798"/>
<gene>
    <name evidence="1" type="ordered locus">THA_798</name>
</gene>
<keyword evidence="2" id="KW-1185">Reference proteome</keyword>
<protein>
    <submittedName>
        <fullName evidence="1">Uncharacterized protein</fullName>
    </submittedName>
</protein>
<dbReference type="Proteomes" id="UP000002453">
    <property type="component" value="Chromosome"/>
</dbReference>
<dbReference type="eggNOG" id="ENOG502ZQ0Z">
    <property type="taxonomic scope" value="Bacteria"/>
</dbReference>
<dbReference type="OrthoDB" id="48433at2"/>
<sequence length="185" mass="21502">MEIKVSNLELFSIPFGISVLWNLIFQAKINLLDKLSKQYENAHFVFSNILGDFGVYDKVNEILSAYFKNYSITDEEFDFNSSPINNIPIIQIDNEKQKFETETIGIFYPSDLSNLPEKKYSKNIIVLKQVVDQQTYEKLAEDYIVIGDFEKLEYKNLLERKVTDLTQDDATKSFLLKVLRGDKVC</sequence>
<dbReference type="AlphaFoldDB" id="B7IGP6"/>
<dbReference type="EMBL" id="CP001185">
    <property type="protein sequence ID" value="ACJ75260.1"/>
    <property type="molecule type" value="Genomic_DNA"/>
</dbReference>
<name>B7IGP6_THEAB</name>
<dbReference type="RefSeq" id="WP_012579803.1">
    <property type="nucleotide sequence ID" value="NC_011653.1"/>
</dbReference>
<reference evidence="1 2" key="1">
    <citation type="journal article" date="2009" name="J. Bacteriol.">
        <title>The genome of Thermosipho africanus TCF52B: lateral genetic connections to the Firmicutes and Archaea.</title>
        <authorList>
            <person name="Nesboe C.L."/>
            <person name="Bapteste E."/>
            <person name="Curtis B."/>
            <person name="Dahle H."/>
            <person name="Lopez P."/>
            <person name="Macleod D."/>
            <person name="Dlutek M."/>
            <person name="Bowman S."/>
            <person name="Zhaxybayeva O."/>
            <person name="Birkeland N.-K."/>
            <person name="Doolittle W.F."/>
        </authorList>
    </citation>
    <scope>NUCLEOTIDE SEQUENCE [LARGE SCALE GENOMIC DNA]</scope>
    <source>
        <strain evidence="1 2">TCF52B</strain>
    </source>
</reference>